<dbReference type="AlphaFoldDB" id="A0A068SAG9"/>
<comment type="caution">
    <text evidence="1">The sequence shown here is derived from an EMBL/GenBank/DDBJ whole genome shotgun (WGS) entry which is preliminary data.</text>
</comment>
<name>A0A068SAG9_9FUNG</name>
<accession>A0A068SAG9</accession>
<gene>
    <name evidence="1" type="ORF">LCOR_09679.1</name>
</gene>
<reference evidence="1" key="1">
    <citation type="submission" date="2013-08" db="EMBL/GenBank/DDBJ databases">
        <title>Gene expansion shapes genome architecture in the human pathogen Lichtheimia corymbifera: an evolutionary genomics analysis in the ancient terrestrial Mucorales (Mucoromycotina).</title>
        <authorList>
            <person name="Schwartze V.U."/>
            <person name="Winter S."/>
            <person name="Shelest E."/>
            <person name="Marcet-Houben M."/>
            <person name="Horn F."/>
            <person name="Wehner S."/>
            <person name="Hoffmann K."/>
            <person name="Riege K."/>
            <person name="Sammeth M."/>
            <person name="Nowrousian M."/>
            <person name="Valiante V."/>
            <person name="Linde J."/>
            <person name="Jacobsen I.D."/>
            <person name="Marz M."/>
            <person name="Brakhage A.A."/>
            <person name="Gabaldon T."/>
            <person name="Bocker S."/>
            <person name="Voigt K."/>
        </authorList>
    </citation>
    <scope>NUCLEOTIDE SEQUENCE [LARGE SCALE GENOMIC DNA]</scope>
    <source>
        <strain evidence="1">FSU 9682</strain>
    </source>
</reference>
<evidence type="ECO:0000313" key="2">
    <source>
        <dbReference type="Proteomes" id="UP000027586"/>
    </source>
</evidence>
<evidence type="ECO:0000313" key="1">
    <source>
        <dbReference type="EMBL" id="CDH58832.1"/>
    </source>
</evidence>
<organism evidence="1 2">
    <name type="scientific">Lichtheimia corymbifera JMRC:FSU:9682</name>
    <dbReference type="NCBI Taxonomy" id="1263082"/>
    <lineage>
        <taxon>Eukaryota</taxon>
        <taxon>Fungi</taxon>
        <taxon>Fungi incertae sedis</taxon>
        <taxon>Mucoromycota</taxon>
        <taxon>Mucoromycotina</taxon>
        <taxon>Mucoromycetes</taxon>
        <taxon>Mucorales</taxon>
        <taxon>Lichtheimiaceae</taxon>
        <taxon>Lichtheimia</taxon>
    </lineage>
</organism>
<sequence>MEKQAYQQGHGSSFLLDMQECEIVERCFGLLGASSAGTMDHITWIQLRTFSVLDDIRVLDSMCAAVIFQPWMKDAYGSNDQDHNGTIIPATSI</sequence>
<proteinExistence type="predicted"/>
<dbReference type="Proteomes" id="UP000027586">
    <property type="component" value="Unassembled WGS sequence"/>
</dbReference>
<keyword evidence="2" id="KW-1185">Reference proteome</keyword>
<dbReference type="VEuPathDB" id="FungiDB:LCOR_09679.1"/>
<dbReference type="EMBL" id="CBTN010000061">
    <property type="protein sequence ID" value="CDH58832.1"/>
    <property type="molecule type" value="Genomic_DNA"/>
</dbReference>
<protein>
    <submittedName>
        <fullName evidence="1">Uncharacterized protein</fullName>
    </submittedName>
</protein>